<dbReference type="STRING" id="360807.ERS852392_00704"/>
<dbReference type="AlphaFoldDB" id="A0A0M6X0J4"/>
<dbReference type="EMBL" id="CVRS01000131">
    <property type="protein sequence ID" value="CRL43440.1"/>
    <property type="molecule type" value="Genomic_DNA"/>
</dbReference>
<proteinExistence type="predicted"/>
<evidence type="ECO:0000313" key="2">
    <source>
        <dbReference type="EMBL" id="CRL43440.1"/>
    </source>
</evidence>
<evidence type="ECO:0000313" key="8">
    <source>
        <dbReference type="Proteomes" id="UP000266391"/>
    </source>
</evidence>
<keyword evidence="1" id="KW-1133">Transmembrane helix</keyword>
<dbReference type="Proteomes" id="UP000285820">
    <property type="component" value="Unassembled WGS sequence"/>
</dbReference>
<keyword evidence="1" id="KW-0812">Transmembrane</keyword>
<dbReference type="EMBL" id="QRUN01000054">
    <property type="protein sequence ID" value="RGR63630.1"/>
    <property type="molecule type" value="Genomic_DNA"/>
</dbReference>
<reference evidence="8 9" key="3">
    <citation type="submission" date="2018-08" db="EMBL/GenBank/DDBJ databases">
        <title>A genome reference for cultivated species of the human gut microbiota.</title>
        <authorList>
            <person name="Zou Y."/>
            <person name="Xue W."/>
            <person name="Luo G."/>
        </authorList>
    </citation>
    <scope>NUCLEOTIDE SEQUENCE [LARGE SCALE GENOMIC DNA]</scope>
    <source>
        <strain evidence="4 9">AF24-4</strain>
        <strain evidence="5 8">AM32-8LB</strain>
    </source>
</reference>
<keyword evidence="6" id="KW-1185">Reference proteome</keyword>
<feature type="transmembrane region" description="Helical" evidence="1">
    <location>
        <begin position="77"/>
        <end position="95"/>
    </location>
</feature>
<dbReference type="EMBL" id="CYXX01000017">
    <property type="protein sequence ID" value="CUN17706.1"/>
    <property type="molecule type" value="Genomic_DNA"/>
</dbReference>
<organism evidence="2 6">
    <name type="scientific">Roseburia inulinivorans</name>
    <dbReference type="NCBI Taxonomy" id="360807"/>
    <lineage>
        <taxon>Bacteria</taxon>
        <taxon>Bacillati</taxon>
        <taxon>Bacillota</taxon>
        <taxon>Clostridia</taxon>
        <taxon>Lachnospirales</taxon>
        <taxon>Lachnospiraceae</taxon>
        <taxon>Roseburia</taxon>
    </lineage>
</organism>
<feature type="transmembrane region" description="Helical" evidence="1">
    <location>
        <begin position="7"/>
        <end position="29"/>
    </location>
</feature>
<reference evidence="2" key="1">
    <citation type="submission" date="2015-05" db="EMBL/GenBank/DDBJ databases">
        <authorList>
            <person name="Wang D.B."/>
            <person name="Wang M."/>
        </authorList>
    </citation>
    <scope>NUCLEOTIDE SEQUENCE [LARGE SCALE GENOMIC DNA]</scope>
    <source>
        <strain evidence="2">L1-83</strain>
    </source>
</reference>
<name>A0A0M6X0J4_9FIRM</name>
<sequence length="96" mass="10988">MGTNNKLNILIVTPFALWMYIICISNIIMQELSGAPYVAGIITYVSAFIIFLCYYWLLLQNIRKMEDSAKYLKWTRFCRIVGIVAFIVAGCIVLLV</sequence>
<evidence type="ECO:0000313" key="6">
    <source>
        <dbReference type="Proteomes" id="UP000049828"/>
    </source>
</evidence>
<keyword evidence="1" id="KW-0472">Membrane</keyword>
<evidence type="ECO:0000256" key="1">
    <source>
        <dbReference type="SAM" id="Phobius"/>
    </source>
</evidence>
<feature type="transmembrane region" description="Helical" evidence="1">
    <location>
        <begin position="35"/>
        <end position="57"/>
    </location>
</feature>
<gene>
    <name evidence="5" type="ORF">DW813_12555</name>
    <name evidence="4" type="ORF">DWY29_16800</name>
    <name evidence="3" type="ORF">ERS852444_02242</name>
    <name evidence="2" type="ORF">RIL183_10541</name>
</gene>
<dbReference type="Proteomes" id="UP000266391">
    <property type="component" value="Unassembled WGS sequence"/>
</dbReference>
<evidence type="ECO:0000313" key="9">
    <source>
        <dbReference type="Proteomes" id="UP000285820"/>
    </source>
</evidence>
<evidence type="ECO:0000313" key="4">
    <source>
        <dbReference type="EMBL" id="RGR63630.1"/>
    </source>
</evidence>
<evidence type="ECO:0000313" key="5">
    <source>
        <dbReference type="EMBL" id="RHD00980.1"/>
    </source>
</evidence>
<reference evidence="6" key="2">
    <citation type="submission" date="2015-05" db="EMBL/GenBank/DDBJ databases">
        <authorList>
            <consortium name="Pathogen Informatics"/>
        </authorList>
    </citation>
    <scope>NUCLEOTIDE SEQUENCE [LARGE SCALE GENOMIC DNA]</scope>
    <source>
        <strain evidence="3 7">2789STDY5608887</strain>
        <strain evidence="6">L1-83</strain>
    </source>
</reference>
<dbReference type="EMBL" id="QSIQ01000022">
    <property type="protein sequence ID" value="RHD00980.1"/>
    <property type="molecule type" value="Genomic_DNA"/>
</dbReference>
<evidence type="ECO:0000313" key="7">
    <source>
        <dbReference type="Proteomes" id="UP000095453"/>
    </source>
</evidence>
<accession>A0A0M6X0J4</accession>
<protein>
    <submittedName>
        <fullName evidence="2">Uncharacterized protein</fullName>
    </submittedName>
</protein>
<dbReference type="Proteomes" id="UP000049828">
    <property type="component" value="Unassembled WGS sequence"/>
</dbReference>
<dbReference type="RefSeq" id="WP_055040639.1">
    <property type="nucleotide sequence ID" value="NZ_CATYLF010000037.1"/>
</dbReference>
<evidence type="ECO:0000313" key="3">
    <source>
        <dbReference type="EMBL" id="CUN17706.1"/>
    </source>
</evidence>
<dbReference type="Proteomes" id="UP000095453">
    <property type="component" value="Unassembled WGS sequence"/>
</dbReference>